<dbReference type="AlphaFoldDB" id="A0A7D9IYK2"/>
<evidence type="ECO:0000313" key="2">
    <source>
        <dbReference type="Proteomes" id="UP001152795"/>
    </source>
</evidence>
<feature type="non-terminal residue" evidence="1">
    <location>
        <position position="86"/>
    </location>
</feature>
<name>A0A7D9IYK2_PARCT</name>
<organism evidence="1 2">
    <name type="scientific">Paramuricea clavata</name>
    <name type="common">Red gorgonian</name>
    <name type="synonym">Violescent sea-whip</name>
    <dbReference type="NCBI Taxonomy" id="317549"/>
    <lineage>
        <taxon>Eukaryota</taxon>
        <taxon>Metazoa</taxon>
        <taxon>Cnidaria</taxon>
        <taxon>Anthozoa</taxon>
        <taxon>Octocorallia</taxon>
        <taxon>Malacalcyonacea</taxon>
        <taxon>Plexauridae</taxon>
        <taxon>Paramuricea</taxon>
    </lineage>
</organism>
<proteinExistence type="predicted"/>
<dbReference type="EMBL" id="CACRXK020010474">
    <property type="protein sequence ID" value="CAB4019471.1"/>
    <property type="molecule type" value="Genomic_DNA"/>
</dbReference>
<reference evidence="1" key="1">
    <citation type="submission" date="2020-04" db="EMBL/GenBank/DDBJ databases">
        <authorList>
            <person name="Alioto T."/>
            <person name="Alioto T."/>
            <person name="Gomez Garrido J."/>
        </authorList>
    </citation>
    <scope>NUCLEOTIDE SEQUENCE</scope>
    <source>
        <strain evidence="1">A484AB</strain>
    </source>
</reference>
<gene>
    <name evidence="1" type="ORF">PACLA_8A016433</name>
</gene>
<evidence type="ECO:0000313" key="1">
    <source>
        <dbReference type="EMBL" id="CAB4019471.1"/>
    </source>
</evidence>
<accession>A0A7D9IYK2</accession>
<comment type="caution">
    <text evidence="1">The sequence shown here is derived from an EMBL/GenBank/DDBJ whole genome shotgun (WGS) entry which is preliminary data.</text>
</comment>
<sequence>MSEENSVPNDSPVQRYLDQKVEHLFSGLSVASHSQSLKLERQAEGIQKSHELDFYSTTKFKILLSNTASALRKDDTATALKSIDNA</sequence>
<protein>
    <submittedName>
        <fullName evidence="1">Uncharacterized protein</fullName>
    </submittedName>
</protein>
<keyword evidence="2" id="KW-1185">Reference proteome</keyword>
<dbReference type="Proteomes" id="UP001152795">
    <property type="component" value="Unassembled WGS sequence"/>
</dbReference>